<protein>
    <submittedName>
        <fullName evidence="2">Heterokaryon incompatibility protein-domain-containing protein</fullName>
    </submittedName>
</protein>
<evidence type="ECO:0000313" key="2">
    <source>
        <dbReference type="EMBL" id="KAE8420742.1"/>
    </source>
</evidence>
<dbReference type="SUPFAM" id="SSF48403">
    <property type="entry name" value="Ankyrin repeat"/>
    <property type="match status" value="1"/>
</dbReference>
<dbReference type="InterPro" id="IPR002110">
    <property type="entry name" value="Ankyrin_rpt"/>
</dbReference>
<keyword evidence="3" id="KW-1185">Reference proteome</keyword>
<accession>A0ABQ6WUG0</accession>
<dbReference type="Gene3D" id="1.25.40.20">
    <property type="entry name" value="Ankyrin repeat-containing domain"/>
    <property type="match status" value="2"/>
</dbReference>
<dbReference type="PANTHER" id="PTHR33112">
    <property type="entry name" value="DOMAIN PROTEIN, PUTATIVE-RELATED"/>
    <property type="match status" value="1"/>
</dbReference>
<evidence type="ECO:0000259" key="1">
    <source>
        <dbReference type="Pfam" id="PF06985"/>
    </source>
</evidence>
<dbReference type="Proteomes" id="UP000325395">
    <property type="component" value="Unassembled WGS sequence"/>
</dbReference>
<dbReference type="PANTHER" id="PTHR33112:SF9">
    <property type="entry name" value="HETEROKARYON INCOMPATIBILITY DOMAIN-CONTAINING PROTEIN"/>
    <property type="match status" value="1"/>
</dbReference>
<dbReference type="SMART" id="SM00248">
    <property type="entry name" value="ANK"/>
    <property type="match status" value="4"/>
</dbReference>
<gene>
    <name evidence="2" type="ORF">BDV36DRAFT_292933</name>
</gene>
<feature type="domain" description="Heterokaryon incompatibility" evidence="1">
    <location>
        <begin position="56"/>
        <end position="205"/>
    </location>
</feature>
<dbReference type="Pfam" id="PF12796">
    <property type="entry name" value="Ank_2"/>
    <property type="match status" value="1"/>
</dbReference>
<organism evidence="2 3">
    <name type="scientific">Aspergillus pseudocaelatus</name>
    <dbReference type="NCBI Taxonomy" id="1825620"/>
    <lineage>
        <taxon>Eukaryota</taxon>
        <taxon>Fungi</taxon>
        <taxon>Dikarya</taxon>
        <taxon>Ascomycota</taxon>
        <taxon>Pezizomycotina</taxon>
        <taxon>Eurotiomycetes</taxon>
        <taxon>Eurotiomycetidae</taxon>
        <taxon>Eurotiales</taxon>
        <taxon>Aspergillaceae</taxon>
        <taxon>Aspergillus</taxon>
        <taxon>Aspergillus subgen. Circumdati</taxon>
    </lineage>
</organism>
<reference evidence="2 3" key="1">
    <citation type="submission" date="2019-04" db="EMBL/GenBank/DDBJ databases">
        <authorList>
            <consortium name="DOE Joint Genome Institute"/>
            <person name="Mondo S."/>
            <person name="Kjaerbolling I."/>
            <person name="Vesth T."/>
            <person name="Frisvad J.C."/>
            <person name="Nybo J.L."/>
            <person name="Theobald S."/>
            <person name="Kildgaard S."/>
            <person name="Isbrandt T."/>
            <person name="Kuo A."/>
            <person name="Sato A."/>
            <person name="Lyhne E.K."/>
            <person name="Kogle M.E."/>
            <person name="Wiebenga A."/>
            <person name="Kun R.S."/>
            <person name="Lubbers R.J."/>
            <person name="Makela M.R."/>
            <person name="Barry K."/>
            <person name="Chovatia M."/>
            <person name="Clum A."/>
            <person name="Daum C."/>
            <person name="Haridas S."/>
            <person name="He G."/>
            <person name="LaButti K."/>
            <person name="Lipzen A."/>
            <person name="Riley R."/>
            <person name="Salamov A."/>
            <person name="Simmons B.A."/>
            <person name="Magnuson J.K."/>
            <person name="Henrissat B."/>
            <person name="Mortensen U.H."/>
            <person name="Larsen T.O."/>
            <person name="Devries R.P."/>
            <person name="Grigoriev I.V."/>
            <person name="Machida M."/>
            <person name="Baker S.E."/>
            <person name="Andersen M.R."/>
            <person name="Cantor M.N."/>
            <person name="Hua S.X."/>
        </authorList>
    </citation>
    <scope>NUCLEOTIDE SEQUENCE [LARGE SCALE GENOMIC DNA]</scope>
    <source>
        <strain evidence="2 3">CBS 117616</strain>
    </source>
</reference>
<dbReference type="InterPro" id="IPR010730">
    <property type="entry name" value="HET"/>
</dbReference>
<dbReference type="InterPro" id="IPR036770">
    <property type="entry name" value="Ankyrin_rpt-contain_sf"/>
</dbReference>
<dbReference type="Pfam" id="PF06985">
    <property type="entry name" value="HET"/>
    <property type="match status" value="1"/>
</dbReference>
<sequence>MSDISQWLGTCTKQHPKCRLADKTPLPSRVLEIDESPDHSLKLRLYRPAPNEMGRYICLSYCWGAEGSPVQLTKTTLSPFQHNINGETLPLTFQHAIHVTRKLGVKYLWIDSLCIVQDDSNDWSEQCPLMAEIYHNAYITLAASGASNPRAGLYFTSDDEWDRGREILSINGRHSFRAFARTAVADMNSTWDREPLFKRAWAYQERMLSRRILYFTRREILWECNEQAACQCLHLQEKMSLKVTFANSTDVRDFTFRWTEIVAEYSRRELSHTTDKLPALAGIAKTMHSLRANDAYIAGLWRNTLCLDLLWHGIQKSKQATWQAPSWSWASTNCEVTFWIYEQNVQGFCPALSYVTHNCMPLHPTDEGCFGGLKSASLTVQGKLIPAIGKYPGNSLTIGKTHKHGSVLRDVLFWSGSTTEEFPVYILHVGDMCDGGHRTQSFYLYLRQVDVKLQTYERVGLFYEDERPSRHQRTVLHSLADPKVEPEDTKLRDKVVERLIQNRAIPVNIRDKYGYTTLWIAADRGYEEMVKLLPERSDLEPDIPSIQGVTPLGHVASQENQVIVKRLLAHGGVDPICEYSPDRKQVGVTPLATAAITGRAAMVRLMIEHVPKEQLEPAAAHGFQIYRKLRVGYRDIAKQLLTKDGIDAGCEDNNGKTFLGIAVGRGNTEMVKHLVARGDVKAALKA</sequence>
<evidence type="ECO:0000313" key="3">
    <source>
        <dbReference type="Proteomes" id="UP000325395"/>
    </source>
</evidence>
<dbReference type="EMBL" id="ML735706">
    <property type="protein sequence ID" value="KAE8420742.1"/>
    <property type="molecule type" value="Genomic_DNA"/>
</dbReference>
<proteinExistence type="predicted"/>
<name>A0ABQ6WUG0_9EURO</name>